<evidence type="ECO:0000313" key="2">
    <source>
        <dbReference type="Proteomes" id="UP000299102"/>
    </source>
</evidence>
<dbReference type="EMBL" id="BGZK01000426">
    <property type="protein sequence ID" value="GBP42903.1"/>
    <property type="molecule type" value="Genomic_DNA"/>
</dbReference>
<sequence length="72" mass="7808">MQRSHHVEVYHMAVDGVATAVSVVSIIRGPVLRGSSTCIILGSRGNQRSRAAVERQRALAAITRRRGRASAR</sequence>
<protein>
    <submittedName>
        <fullName evidence="1">Uncharacterized protein</fullName>
    </submittedName>
</protein>
<reference evidence="1 2" key="1">
    <citation type="journal article" date="2019" name="Commun. Biol.">
        <title>The bagworm genome reveals a unique fibroin gene that provides high tensile strength.</title>
        <authorList>
            <person name="Kono N."/>
            <person name="Nakamura H."/>
            <person name="Ohtoshi R."/>
            <person name="Tomita M."/>
            <person name="Numata K."/>
            <person name="Arakawa K."/>
        </authorList>
    </citation>
    <scope>NUCLEOTIDE SEQUENCE [LARGE SCALE GENOMIC DNA]</scope>
</reference>
<proteinExistence type="predicted"/>
<dbReference type="AlphaFoldDB" id="A0A4C1VVX8"/>
<evidence type="ECO:0000313" key="1">
    <source>
        <dbReference type="EMBL" id="GBP42903.1"/>
    </source>
</evidence>
<name>A0A4C1VVX8_EUMVA</name>
<dbReference type="Proteomes" id="UP000299102">
    <property type="component" value="Unassembled WGS sequence"/>
</dbReference>
<organism evidence="1 2">
    <name type="scientific">Eumeta variegata</name>
    <name type="common">Bagworm moth</name>
    <name type="synonym">Eumeta japonica</name>
    <dbReference type="NCBI Taxonomy" id="151549"/>
    <lineage>
        <taxon>Eukaryota</taxon>
        <taxon>Metazoa</taxon>
        <taxon>Ecdysozoa</taxon>
        <taxon>Arthropoda</taxon>
        <taxon>Hexapoda</taxon>
        <taxon>Insecta</taxon>
        <taxon>Pterygota</taxon>
        <taxon>Neoptera</taxon>
        <taxon>Endopterygota</taxon>
        <taxon>Lepidoptera</taxon>
        <taxon>Glossata</taxon>
        <taxon>Ditrysia</taxon>
        <taxon>Tineoidea</taxon>
        <taxon>Psychidae</taxon>
        <taxon>Oiketicinae</taxon>
        <taxon>Eumeta</taxon>
    </lineage>
</organism>
<accession>A0A4C1VVX8</accession>
<keyword evidence="2" id="KW-1185">Reference proteome</keyword>
<comment type="caution">
    <text evidence="1">The sequence shown here is derived from an EMBL/GenBank/DDBJ whole genome shotgun (WGS) entry which is preliminary data.</text>
</comment>
<gene>
    <name evidence="1" type="ORF">EVAR_87282_1</name>
</gene>